<accession>A0A3Q9MN92</accession>
<proteinExistence type="inferred from homology"/>
<sequence length="386" mass="42689">MAFTPFTFDYGSVTADSLKSFLVHCARENVSDIHIQGGRPLVVSQYGRLVHATDFRLEPQTLNRMIEELFTPEIPGLLRAGNIIDRGLQLNGDINHRYGLNRGERLRFRVNFVQATIGDADMANALTLRVIPTVIPELSALNIEPELQEAMLPHSGLGLVCGETGSGKSTLLASVYQHCSRTQPHRKIVTMEDPIEFILDFPDAILAAEQQQLGRDIESFEQGLTGALRRAPGLIGVGETRNTATLSAALANAQTGHLCLSTMHTHSVGEAIPRALRMFPPEQREAAAHDLLGMLRFVVVQRLLRTTDGKRQAVREFMVFDDDVRSTLSGMDFSLWGSWVDNQNTASRGRIADKAWALHQSGCITREELLTVMSSKTFMERQAQAA</sequence>
<dbReference type="InterPro" id="IPR013364">
    <property type="entry name" value="ATPase_plasmid-transfer_TraJ"/>
</dbReference>
<dbReference type="PANTHER" id="PTHR30486">
    <property type="entry name" value="TWITCHING MOTILITY PROTEIN PILT"/>
    <property type="match status" value="1"/>
</dbReference>
<dbReference type="InterPro" id="IPR027417">
    <property type="entry name" value="P-loop_NTPase"/>
</dbReference>
<dbReference type="RefSeq" id="WP_168445612.1">
    <property type="nucleotide sequence ID" value="NZ_CP034699.1"/>
</dbReference>
<dbReference type="NCBIfam" id="TIGR02525">
    <property type="entry name" value="plasmid_TraJ"/>
    <property type="match status" value="1"/>
</dbReference>
<comment type="similarity">
    <text evidence="1">Belongs to the GSP E family.</text>
</comment>
<dbReference type="InterPro" id="IPR001482">
    <property type="entry name" value="T2SS/T4SS_dom"/>
</dbReference>
<gene>
    <name evidence="3" type="primary">traJ</name>
    <name evidence="4" type="ORF">EL007_24230</name>
    <name evidence="3" type="ORF">ELZ88_24730</name>
</gene>
<name>A0A3Q9MN92_SALET</name>
<dbReference type="Pfam" id="PF00437">
    <property type="entry name" value="T2SSE"/>
    <property type="match status" value="1"/>
</dbReference>
<dbReference type="SUPFAM" id="SSF52540">
    <property type="entry name" value="P-loop containing nucleoside triphosphate hydrolases"/>
    <property type="match status" value="1"/>
</dbReference>
<evidence type="ECO:0000256" key="1">
    <source>
        <dbReference type="ARBA" id="ARBA00006611"/>
    </source>
</evidence>
<evidence type="ECO:0000259" key="2">
    <source>
        <dbReference type="Pfam" id="PF00437"/>
    </source>
</evidence>
<dbReference type="AlphaFoldDB" id="A0A3Q9MN92"/>
<evidence type="ECO:0000313" key="3">
    <source>
        <dbReference type="EMBL" id="AZT39726.1"/>
    </source>
</evidence>
<reference evidence="3" key="1">
    <citation type="submission" date="2018-12" db="EMBL/GenBank/DDBJ databases">
        <title>Complete genome sequences of twenty non-typhoidal Salmonella isolates from Rwanda.</title>
        <authorList>
            <person name="Byukusenge M."/>
            <person name="Li L."/>
            <person name="Subhashinie K."/>
            <person name="Nzayirambaho M."/>
            <person name="Kuchipudi S.V."/>
            <person name="Jayarao B.M."/>
        </authorList>
    </citation>
    <scope>NUCLEOTIDE SEQUENCE</scope>
    <source>
        <strain evidence="3">RSE21</strain>
        <strain evidence="4">RSE40</strain>
        <plasmid evidence="3">pRSE21</plasmid>
        <plasmid evidence="4">pRSE40</plasmid>
    </source>
</reference>
<dbReference type="EMBL" id="CP034710">
    <property type="protein sequence ID" value="AZT39726.1"/>
    <property type="molecule type" value="Genomic_DNA"/>
</dbReference>
<organism evidence="3">
    <name type="scientific">Salmonella enterica subsp. enterica serovar Karamoja</name>
    <dbReference type="NCBI Taxonomy" id="2500153"/>
    <lineage>
        <taxon>Bacteria</taxon>
        <taxon>Pseudomonadati</taxon>
        <taxon>Pseudomonadota</taxon>
        <taxon>Gammaproteobacteria</taxon>
        <taxon>Enterobacterales</taxon>
        <taxon>Enterobacteriaceae</taxon>
        <taxon>Salmonella</taxon>
    </lineage>
</organism>
<dbReference type="GO" id="GO:0016887">
    <property type="term" value="F:ATP hydrolysis activity"/>
    <property type="evidence" value="ECO:0007669"/>
    <property type="project" value="InterPro"/>
</dbReference>
<dbReference type="EMBL" id="CP034699">
    <property type="protein sequence ID" value="AZT44371.1"/>
    <property type="molecule type" value="Genomic_DNA"/>
</dbReference>
<dbReference type="InterPro" id="IPR050921">
    <property type="entry name" value="T4SS_GSP_E_ATPase"/>
</dbReference>
<dbReference type="Gene3D" id="3.40.50.300">
    <property type="entry name" value="P-loop containing nucleotide triphosphate hydrolases"/>
    <property type="match status" value="1"/>
</dbReference>
<geneLocation type="plasmid" evidence="3">
    <name>pRSE21</name>
</geneLocation>
<dbReference type="Gene3D" id="3.30.450.90">
    <property type="match status" value="1"/>
</dbReference>
<geneLocation type="plasmid" evidence="4">
    <name>pRSE40</name>
</geneLocation>
<feature type="domain" description="Bacterial type II secretion system protein E" evidence="2">
    <location>
        <begin position="77"/>
        <end position="313"/>
    </location>
</feature>
<dbReference type="PANTHER" id="PTHR30486:SF6">
    <property type="entry name" value="TYPE IV PILUS RETRACTATION ATPASE PILT"/>
    <property type="match status" value="1"/>
</dbReference>
<keyword evidence="3" id="KW-0614">Plasmid</keyword>
<protein>
    <submittedName>
        <fullName evidence="3">Plasmid transfer ATPase TraJ</fullName>
    </submittedName>
</protein>
<evidence type="ECO:0000313" key="4">
    <source>
        <dbReference type="EMBL" id="AZT44371.1"/>
    </source>
</evidence>